<proteinExistence type="predicted"/>
<name>A0A162RMZ1_9CRUS</name>
<organism evidence="1 2">
    <name type="scientific">Daphnia magna</name>
    <dbReference type="NCBI Taxonomy" id="35525"/>
    <lineage>
        <taxon>Eukaryota</taxon>
        <taxon>Metazoa</taxon>
        <taxon>Ecdysozoa</taxon>
        <taxon>Arthropoda</taxon>
        <taxon>Crustacea</taxon>
        <taxon>Branchiopoda</taxon>
        <taxon>Diplostraca</taxon>
        <taxon>Cladocera</taxon>
        <taxon>Anomopoda</taxon>
        <taxon>Daphniidae</taxon>
        <taxon>Daphnia</taxon>
    </lineage>
</organism>
<comment type="caution">
    <text evidence="1">The sequence shown here is derived from an EMBL/GenBank/DDBJ whole genome shotgun (WGS) entry which is preliminary data.</text>
</comment>
<protein>
    <recommendedName>
        <fullName evidence="3">HAT C-terminal dimerisation domain-containing protein</fullName>
    </recommendedName>
</protein>
<dbReference type="PANTHER" id="PTHR47501:SF5">
    <property type="entry name" value="HAT C-TERMINAL DIMERISATION DOMAIN-CONTAINING PROTEIN"/>
    <property type="match status" value="1"/>
</dbReference>
<evidence type="ECO:0008006" key="3">
    <source>
        <dbReference type="Google" id="ProtNLM"/>
    </source>
</evidence>
<gene>
    <name evidence="1" type="ORF">APZ42_012580</name>
</gene>
<accession>A0A162RMZ1</accession>
<keyword evidence="2" id="KW-1185">Reference proteome</keyword>
<reference evidence="1 2" key="1">
    <citation type="submission" date="2016-03" db="EMBL/GenBank/DDBJ databases">
        <title>EvidentialGene: Evidence-directed Construction of Genes on Genomes.</title>
        <authorList>
            <person name="Gilbert D.G."/>
            <person name="Choi J.-H."/>
            <person name="Mockaitis K."/>
            <person name="Colbourne J."/>
            <person name="Pfrender M."/>
        </authorList>
    </citation>
    <scope>NUCLEOTIDE SEQUENCE [LARGE SCALE GENOMIC DNA]</scope>
    <source>
        <strain evidence="1 2">Xinb3</strain>
        <tissue evidence="1">Complete organism</tissue>
    </source>
</reference>
<sequence length="203" mass="22619">MNYVINNARPVNTVDDAAFMAMIIGLNPKPSVIRAKKLRKMIENEHKLFEEEVTVAMSSVDHVCLTADMWSTTHRCWIGMTAHWLDEKTLMRKLAALCCKRIRERDYDGCGPHPSRKGNDSPKGLRFQDTNHPPQPPLCCKMEFIIALASSAACEQVFSSSGLIFTAKRTTLSDGNFRALVFLKPNGNCGRFGSGDPAKTSKK</sequence>
<dbReference type="PANTHER" id="PTHR47501">
    <property type="entry name" value="TRANSPOSASE-RELATED"/>
    <property type="match status" value="1"/>
</dbReference>
<dbReference type="EMBL" id="LRGB01000139">
    <property type="protein sequence ID" value="KZS20650.1"/>
    <property type="molecule type" value="Genomic_DNA"/>
</dbReference>
<dbReference type="Proteomes" id="UP000076858">
    <property type="component" value="Unassembled WGS sequence"/>
</dbReference>
<evidence type="ECO:0000313" key="2">
    <source>
        <dbReference type="Proteomes" id="UP000076858"/>
    </source>
</evidence>
<dbReference type="STRING" id="35525.A0A162RMZ1"/>
<evidence type="ECO:0000313" key="1">
    <source>
        <dbReference type="EMBL" id="KZS20650.1"/>
    </source>
</evidence>
<dbReference type="OrthoDB" id="6389633at2759"/>
<dbReference type="AlphaFoldDB" id="A0A162RMZ1"/>